<reference evidence="6" key="1">
    <citation type="journal article" date="2022" name="G3 (Bethesda)">
        <title>High quality genome of the basidiomycete yeast Dioszegia hungarica PDD-24b-2 isolated from cloud water.</title>
        <authorList>
            <person name="Jarrige D."/>
            <person name="Haridas S."/>
            <person name="Bleykasten-Grosshans C."/>
            <person name="Joly M."/>
            <person name="Nadalig T."/>
            <person name="Sancelme M."/>
            <person name="Vuilleumier S."/>
            <person name="Grigoriev I.V."/>
            <person name="Amato P."/>
            <person name="Bringel F."/>
        </authorList>
    </citation>
    <scope>NUCLEOTIDE SEQUENCE</scope>
    <source>
        <strain evidence="6">PDD-24b-2</strain>
    </source>
</reference>
<dbReference type="EMBL" id="JAKWFO010000005">
    <property type="protein sequence ID" value="KAI9635842.1"/>
    <property type="molecule type" value="Genomic_DNA"/>
</dbReference>
<feature type="compositionally biased region" description="Acidic residues" evidence="4">
    <location>
        <begin position="458"/>
        <end position="467"/>
    </location>
</feature>
<dbReference type="GO" id="GO:0010265">
    <property type="term" value="P:SCF complex assembly"/>
    <property type="evidence" value="ECO:0007669"/>
    <property type="project" value="InterPro"/>
</dbReference>
<dbReference type="Proteomes" id="UP001164286">
    <property type="component" value="Unassembled WGS sequence"/>
</dbReference>
<dbReference type="Pfam" id="PF25782">
    <property type="entry name" value="TPR_CAND1"/>
    <property type="match status" value="1"/>
</dbReference>
<comment type="similarity">
    <text evidence="1">Belongs to the CAND family.</text>
</comment>
<keyword evidence="2" id="KW-0677">Repeat</keyword>
<evidence type="ECO:0000313" key="7">
    <source>
        <dbReference type="Proteomes" id="UP001164286"/>
    </source>
</evidence>
<dbReference type="GeneID" id="77732183"/>
<evidence type="ECO:0000256" key="1">
    <source>
        <dbReference type="ARBA" id="ARBA00007657"/>
    </source>
</evidence>
<protein>
    <submittedName>
        <fullName evidence="6">Armadillo-type protein</fullName>
    </submittedName>
</protein>
<dbReference type="RefSeq" id="XP_052945619.1">
    <property type="nucleotide sequence ID" value="XM_053092978.1"/>
</dbReference>
<dbReference type="SUPFAM" id="SSF48371">
    <property type="entry name" value="ARM repeat"/>
    <property type="match status" value="1"/>
</dbReference>
<organism evidence="6 7">
    <name type="scientific">Dioszegia hungarica</name>
    <dbReference type="NCBI Taxonomy" id="4972"/>
    <lineage>
        <taxon>Eukaryota</taxon>
        <taxon>Fungi</taxon>
        <taxon>Dikarya</taxon>
        <taxon>Basidiomycota</taxon>
        <taxon>Agaricomycotina</taxon>
        <taxon>Tremellomycetes</taxon>
        <taxon>Tremellales</taxon>
        <taxon>Bulleribasidiaceae</taxon>
        <taxon>Dioszegia</taxon>
    </lineage>
</organism>
<proteinExistence type="inferred from homology"/>
<feature type="domain" description="TATA-binding protein interacting (TIP20)" evidence="5">
    <location>
        <begin position="1096"/>
        <end position="1258"/>
    </location>
</feature>
<evidence type="ECO:0000256" key="2">
    <source>
        <dbReference type="ARBA" id="ARBA00022737"/>
    </source>
</evidence>
<dbReference type="AlphaFoldDB" id="A0AA38H8L2"/>
<gene>
    <name evidence="6" type="ORF">MKK02DRAFT_44538</name>
</gene>
<sequence length="1273" mass="137779">MSSSKAPMLALQMPQLFEKMRSNDSDLRSMALIDLHKDLLRVTGPATGSSLSSSQSTSSRKADVFYTDELVEKELTTAVLKLLGDPIAEVKNMSVSCIGAMVRRTRPVYMNQIINDLLNGAGNSDKENQENEGKRDIACLALKAAVQEMPSEGQPAAQAVENIVNKVYPILTKPSPDPQLASELLQILADIYIRFSHIVTTSETLQGTSINALIRILSSSKLSIRRRAIPALGALVSTNPALFDGVKPKITEGLAAGGDTAKVWSAVVASLARGQSAARVGALLNEGRVVDLILDQAEDPEDVETTEGALMALEVLVLRCPTEIGPSVTKITNLALELVKYDPNFVQLDDDDVEMDEDDDDEDDEFDEDPYSDDDDISWKVRRSAAKLLYALVGTRNELLSEFYKNTSPILVSRMDEREESVRLEILSAFGALLKQTATAQQAELASGGRNKRKRTDEIEDDSEPEDSVTSALQATLPQVLRAVLKQLNSKSIATKQECFDILRLLSEVIAGGLEADSAQICSASVSALKSVDTATTSSLAISALSFLTVYFRSHPSRAYAKYLKDLVPAIIRCMKDKLQRINFEAFNAASALAQSIRPLGSASPIKSDLTGPVKTLFAATSDVMGDTTVDAEVREKALETLGNILVHEGDALTGTYEKSLPLITARLGNESTAITAVTVIGRIAESPLCKGNTVDKWLLEVLPEVVTVLRRSRRSTGKNTEYNCLSAILGRIGAKLPAATADSMIGELSPFLAQPTTIQTVGLILGKQPKARASVTALLPKVYEVIKTPMAANAHQVEALTTFFSAYVAGDPDSATQLVPQLVDNLGKSAKIPDAVQGGTGIYSTTARVIGAIVQTSPRNAAGVLALFQKTIKAAKAPEAEIYLALLCVGEIGRIADLSADAKLFSKVTSFFSNGSEEVRSAAAFAAGNLAVGSQTVFLPALVDLIGSEKSPASRLLLLHALKEVILHLPSARLELLADSLWKPLLADESGGKGGEDLGDDGVRNVKAACIGKLTTTAPAKFLPQLQKLLRSGARNRAIVAAAVRYTFIDTSSSYDELIAPLIVEFLSLMHDENLVVRRLSLASLNAAIQNKPHLVNDRLATLQPLLFQETVVKPELQRSVMMGPFKIIEDDGLENRKTAYETMYTLLATCFNKIDLPTFTDRVMAALSDVNEIKVLGLMLLLRLGQLAPNSVIPRLDEVAEAVQGIMKDMEVKEDTIKQDLERKEEMQRSTLRTVVPLYRMSTAQQAPNFHAFVAQLLSQNQWKDYKEYQA</sequence>
<dbReference type="InterPro" id="IPR016024">
    <property type="entry name" value="ARM-type_fold"/>
</dbReference>
<accession>A0AA38H8L2</accession>
<feature type="region of interest" description="Disordered" evidence="4">
    <location>
        <begin position="444"/>
        <end position="468"/>
    </location>
</feature>
<dbReference type="InterPro" id="IPR013932">
    <property type="entry name" value="TATA-bd_TIP120"/>
</dbReference>
<dbReference type="InterPro" id="IPR039852">
    <property type="entry name" value="CAND1/CAND2"/>
</dbReference>
<name>A0AA38H8L2_9TREE</name>
<dbReference type="PANTHER" id="PTHR12696">
    <property type="entry name" value="TIP120"/>
    <property type="match status" value="1"/>
</dbReference>
<dbReference type="InterPro" id="IPR011989">
    <property type="entry name" value="ARM-like"/>
</dbReference>
<evidence type="ECO:0000256" key="4">
    <source>
        <dbReference type="SAM" id="MobiDB-lite"/>
    </source>
</evidence>
<comment type="caution">
    <text evidence="6">The sequence shown here is derived from an EMBL/GenBank/DDBJ whole genome shotgun (WGS) entry which is preliminary data.</text>
</comment>
<keyword evidence="3" id="KW-0833">Ubl conjugation pathway</keyword>
<evidence type="ECO:0000256" key="3">
    <source>
        <dbReference type="ARBA" id="ARBA00022786"/>
    </source>
</evidence>
<keyword evidence="7" id="KW-1185">Reference proteome</keyword>
<feature type="region of interest" description="Disordered" evidence="4">
    <location>
        <begin position="349"/>
        <end position="374"/>
    </location>
</feature>
<evidence type="ECO:0000313" key="6">
    <source>
        <dbReference type="EMBL" id="KAI9635842.1"/>
    </source>
</evidence>
<dbReference type="Pfam" id="PF08623">
    <property type="entry name" value="TIP120"/>
    <property type="match status" value="1"/>
</dbReference>
<evidence type="ECO:0000259" key="5">
    <source>
        <dbReference type="Pfam" id="PF08623"/>
    </source>
</evidence>
<dbReference type="Gene3D" id="1.25.10.10">
    <property type="entry name" value="Leucine-rich Repeat Variant"/>
    <property type="match status" value="1"/>
</dbReference>